<proteinExistence type="predicted"/>
<comment type="caution">
    <text evidence="1">The sequence shown here is derived from an EMBL/GenBank/DDBJ whole genome shotgun (WGS) entry which is preliminary data.</text>
</comment>
<dbReference type="Proteomes" id="UP000734854">
    <property type="component" value="Unassembled WGS sequence"/>
</dbReference>
<organism evidence="1 2">
    <name type="scientific">Zingiber officinale</name>
    <name type="common">Ginger</name>
    <name type="synonym">Amomum zingiber</name>
    <dbReference type="NCBI Taxonomy" id="94328"/>
    <lineage>
        <taxon>Eukaryota</taxon>
        <taxon>Viridiplantae</taxon>
        <taxon>Streptophyta</taxon>
        <taxon>Embryophyta</taxon>
        <taxon>Tracheophyta</taxon>
        <taxon>Spermatophyta</taxon>
        <taxon>Magnoliopsida</taxon>
        <taxon>Liliopsida</taxon>
        <taxon>Zingiberales</taxon>
        <taxon>Zingiberaceae</taxon>
        <taxon>Zingiber</taxon>
    </lineage>
</organism>
<name>A0A8J5GHR0_ZINOF</name>
<gene>
    <name evidence="1" type="ORF">ZIOFF_035842</name>
</gene>
<dbReference type="EMBL" id="JACMSC010000010">
    <property type="protein sequence ID" value="KAG6503527.1"/>
    <property type="molecule type" value="Genomic_DNA"/>
</dbReference>
<protein>
    <submittedName>
        <fullName evidence="1">Uncharacterized protein</fullName>
    </submittedName>
</protein>
<evidence type="ECO:0000313" key="1">
    <source>
        <dbReference type="EMBL" id="KAG6503527.1"/>
    </source>
</evidence>
<keyword evidence="2" id="KW-1185">Reference proteome</keyword>
<evidence type="ECO:0000313" key="2">
    <source>
        <dbReference type="Proteomes" id="UP000734854"/>
    </source>
</evidence>
<dbReference type="AlphaFoldDB" id="A0A8J5GHR0"/>
<sequence length="116" mass="13279">MKQRDLATGKTTRVANLQSRRLVWESWLSDFKCLQRVASHLIFLHATAGGVQRVNATLIQWLRAHLQSPAAKKITFVTINSKRERRDFTTEEETDAELLDTAMPKEESFMKTSTST</sequence>
<accession>A0A8J5GHR0</accession>
<reference evidence="1 2" key="1">
    <citation type="submission" date="2020-08" db="EMBL/GenBank/DDBJ databases">
        <title>Plant Genome Project.</title>
        <authorList>
            <person name="Zhang R.-G."/>
        </authorList>
    </citation>
    <scope>NUCLEOTIDE SEQUENCE [LARGE SCALE GENOMIC DNA]</scope>
    <source>
        <tissue evidence="1">Rhizome</tissue>
    </source>
</reference>